<evidence type="ECO:0000256" key="1">
    <source>
        <dbReference type="SAM" id="MobiDB-lite"/>
    </source>
</evidence>
<reference evidence="2" key="1">
    <citation type="journal article" date="2021" name="J Fungi (Basel)">
        <title>Virulence traits and population genomics of the black yeast Aureobasidium melanogenum.</title>
        <authorList>
            <person name="Cernosa A."/>
            <person name="Sun X."/>
            <person name="Gostincar C."/>
            <person name="Fang C."/>
            <person name="Gunde-Cimerman N."/>
            <person name="Song Z."/>
        </authorList>
    </citation>
    <scope>NUCLEOTIDE SEQUENCE</scope>
    <source>
        <strain evidence="2">EXF-9298</strain>
    </source>
</reference>
<name>A0A9P8G5W0_AURME</name>
<reference evidence="2" key="2">
    <citation type="submission" date="2021-08" db="EMBL/GenBank/DDBJ databases">
        <authorList>
            <person name="Gostincar C."/>
            <person name="Sun X."/>
            <person name="Song Z."/>
            <person name="Gunde-Cimerman N."/>
        </authorList>
    </citation>
    <scope>NUCLEOTIDE SEQUENCE</scope>
    <source>
        <strain evidence="2">EXF-9298</strain>
    </source>
</reference>
<feature type="non-terminal residue" evidence="2">
    <location>
        <position position="1"/>
    </location>
</feature>
<protein>
    <submittedName>
        <fullName evidence="2">Uncharacterized protein</fullName>
    </submittedName>
</protein>
<evidence type="ECO:0000313" key="3">
    <source>
        <dbReference type="Proteomes" id="UP000729357"/>
    </source>
</evidence>
<dbReference type="Proteomes" id="UP000729357">
    <property type="component" value="Unassembled WGS sequence"/>
</dbReference>
<feature type="non-terminal residue" evidence="2">
    <location>
        <position position="216"/>
    </location>
</feature>
<accession>A0A9P8G5W0</accession>
<feature type="region of interest" description="Disordered" evidence="1">
    <location>
        <begin position="64"/>
        <end position="84"/>
    </location>
</feature>
<proteinExistence type="predicted"/>
<comment type="caution">
    <text evidence="2">The sequence shown here is derived from an EMBL/GenBank/DDBJ whole genome shotgun (WGS) entry which is preliminary data.</text>
</comment>
<dbReference type="EMBL" id="JAHFXS010000001">
    <property type="protein sequence ID" value="KAG9991770.1"/>
    <property type="molecule type" value="Genomic_DNA"/>
</dbReference>
<keyword evidence="3" id="KW-1185">Reference proteome</keyword>
<organism evidence="2 3">
    <name type="scientific">Aureobasidium melanogenum</name>
    <name type="common">Aureobasidium pullulans var. melanogenum</name>
    <dbReference type="NCBI Taxonomy" id="46634"/>
    <lineage>
        <taxon>Eukaryota</taxon>
        <taxon>Fungi</taxon>
        <taxon>Dikarya</taxon>
        <taxon>Ascomycota</taxon>
        <taxon>Pezizomycotina</taxon>
        <taxon>Dothideomycetes</taxon>
        <taxon>Dothideomycetidae</taxon>
        <taxon>Dothideales</taxon>
        <taxon>Saccotheciaceae</taxon>
        <taxon>Aureobasidium</taxon>
    </lineage>
</organism>
<sequence length="216" mass="23389">LGDGDVSEKLVQLLVVADGKLKVTRDDTGLLVIASGVTGQLEDFGSQMCTDTLGVVALAEETVDTTDGESETGLGRTAEMGTGKARQVRRKGENGLAARLASMVLKSGDEYGEQTTGCSGSSLVKYSRRRLTLLPQDQQLHSRSDLEKMVCASRLPSFDWLPSEMCPLFHSEAVCDLGRSDRVEGSRVRRFVTFPPSSLLSSSIINTLRILRVNHL</sequence>
<gene>
    <name evidence="2" type="ORF">KCU98_g8</name>
</gene>
<evidence type="ECO:0000313" key="2">
    <source>
        <dbReference type="EMBL" id="KAG9991770.1"/>
    </source>
</evidence>
<dbReference type="AlphaFoldDB" id="A0A9P8G5W0"/>